<sequence>MTMMLISMLLLLSLIAIIDKVEGSRITDCTGYKHEPSLYMQICCNSTNLGQTIRMRKGIRKTIIICPNVRAQACPQI</sequence>
<accession>A0A1X7V3N2</accession>
<keyword evidence="1" id="KW-0732">Signal</keyword>
<feature type="chain" id="PRO_5012598103" description="Secreted protein" evidence="1">
    <location>
        <begin position="24"/>
        <end position="77"/>
    </location>
</feature>
<evidence type="ECO:0000256" key="1">
    <source>
        <dbReference type="SAM" id="SignalP"/>
    </source>
</evidence>
<dbReference type="EnsemblMetazoa" id="Aqu2.1.34870_001">
    <property type="protein sequence ID" value="Aqu2.1.34870_001"/>
    <property type="gene ID" value="Aqu2.1.34870"/>
</dbReference>
<evidence type="ECO:0008006" key="3">
    <source>
        <dbReference type="Google" id="ProtNLM"/>
    </source>
</evidence>
<dbReference type="AlphaFoldDB" id="A0A1X7V3N2"/>
<proteinExistence type="predicted"/>
<name>A0A1X7V3N2_AMPQE</name>
<dbReference type="InParanoid" id="A0A1X7V3N2"/>
<reference evidence="2" key="1">
    <citation type="submission" date="2017-05" db="UniProtKB">
        <authorList>
            <consortium name="EnsemblMetazoa"/>
        </authorList>
    </citation>
    <scope>IDENTIFICATION</scope>
</reference>
<evidence type="ECO:0000313" key="2">
    <source>
        <dbReference type="EnsemblMetazoa" id="Aqu2.1.34870_001"/>
    </source>
</evidence>
<protein>
    <recommendedName>
        <fullName evidence="3">Secreted protein</fullName>
    </recommendedName>
</protein>
<feature type="signal peptide" evidence="1">
    <location>
        <begin position="1"/>
        <end position="23"/>
    </location>
</feature>
<organism evidence="2">
    <name type="scientific">Amphimedon queenslandica</name>
    <name type="common">Sponge</name>
    <dbReference type="NCBI Taxonomy" id="400682"/>
    <lineage>
        <taxon>Eukaryota</taxon>
        <taxon>Metazoa</taxon>
        <taxon>Porifera</taxon>
        <taxon>Demospongiae</taxon>
        <taxon>Heteroscleromorpha</taxon>
        <taxon>Haplosclerida</taxon>
        <taxon>Niphatidae</taxon>
        <taxon>Amphimedon</taxon>
    </lineage>
</organism>